<reference evidence="2 3" key="1">
    <citation type="submission" date="2019-01" db="EMBL/GenBank/DDBJ databases">
        <authorList>
            <person name="Chen W.-M."/>
        </authorList>
    </citation>
    <scope>NUCLEOTIDE SEQUENCE [LARGE SCALE GENOMIC DNA]</scope>
    <source>
        <strain evidence="2 3">CCP-7</strain>
    </source>
</reference>
<dbReference type="CDD" id="cd05154">
    <property type="entry name" value="ACAD10_11_N-like"/>
    <property type="match status" value="1"/>
</dbReference>
<evidence type="ECO:0000313" key="2">
    <source>
        <dbReference type="EMBL" id="RVT89889.1"/>
    </source>
</evidence>
<dbReference type="Gene3D" id="3.30.200.20">
    <property type="entry name" value="Phosphorylase Kinase, domain 1"/>
    <property type="match status" value="1"/>
</dbReference>
<protein>
    <submittedName>
        <fullName evidence="2">Phosphotransferase family protein</fullName>
    </submittedName>
</protein>
<dbReference type="InterPro" id="IPR002575">
    <property type="entry name" value="Aminoglycoside_PTrfase"/>
</dbReference>
<dbReference type="PANTHER" id="PTHR21310">
    <property type="entry name" value="AMINOGLYCOSIDE PHOSPHOTRANSFERASE-RELATED-RELATED"/>
    <property type="match status" value="1"/>
</dbReference>
<keyword evidence="2" id="KW-0808">Transferase</keyword>
<dbReference type="Gene3D" id="3.90.1200.10">
    <property type="match status" value="1"/>
</dbReference>
<dbReference type="InterPro" id="IPR011009">
    <property type="entry name" value="Kinase-like_dom_sf"/>
</dbReference>
<dbReference type="RefSeq" id="WP_127746170.1">
    <property type="nucleotide sequence ID" value="NZ_SACN01000004.1"/>
</dbReference>
<comment type="caution">
    <text evidence="2">The sequence shown here is derived from an EMBL/GenBank/DDBJ whole genome shotgun (WGS) entry which is preliminary data.</text>
</comment>
<dbReference type="OrthoDB" id="3806873at2"/>
<dbReference type="InterPro" id="IPR041726">
    <property type="entry name" value="ACAD10_11_N"/>
</dbReference>
<dbReference type="GO" id="GO:0016740">
    <property type="term" value="F:transferase activity"/>
    <property type="evidence" value="ECO:0007669"/>
    <property type="project" value="UniProtKB-KW"/>
</dbReference>
<organism evidence="2 3">
    <name type="scientific">Sphingomonas crocodyli</name>
    <dbReference type="NCBI Taxonomy" id="1979270"/>
    <lineage>
        <taxon>Bacteria</taxon>
        <taxon>Pseudomonadati</taxon>
        <taxon>Pseudomonadota</taxon>
        <taxon>Alphaproteobacteria</taxon>
        <taxon>Sphingomonadales</taxon>
        <taxon>Sphingomonadaceae</taxon>
        <taxon>Sphingomonas</taxon>
    </lineage>
</organism>
<evidence type="ECO:0000313" key="3">
    <source>
        <dbReference type="Proteomes" id="UP000282971"/>
    </source>
</evidence>
<dbReference type="AlphaFoldDB" id="A0A437LWZ1"/>
<dbReference type="Pfam" id="PF01636">
    <property type="entry name" value="APH"/>
    <property type="match status" value="1"/>
</dbReference>
<evidence type="ECO:0000259" key="1">
    <source>
        <dbReference type="Pfam" id="PF01636"/>
    </source>
</evidence>
<dbReference type="SUPFAM" id="SSF56112">
    <property type="entry name" value="Protein kinase-like (PK-like)"/>
    <property type="match status" value="1"/>
</dbReference>
<name>A0A437LWZ1_9SPHN</name>
<keyword evidence="3" id="KW-1185">Reference proteome</keyword>
<feature type="domain" description="Aminoglycoside phosphotransferase" evidence="1">
    <location>
        <begin position="57"/>
        <end position="300"/>
    </location>
</feature>
<accession>A0A437LWZ1</accession>
<gene>
    <name evidence="2" type="ORF">EOD43_21185</name>
</gene>
<dbReference type="EMBL" id="SACN01000004">
    <property type="protein sequence ID" value="RVT89889.1"/>
    <property type="molecule type" value="Genomic_DNA"/>
</dbReference>
<proteinExistence type="predicted"/>
<dbReference type="InterPro" id="IPR051678">
    <property type="entry name" value="AGP_Transferase"/>
</dbReference>
<dbReference type="Proteomes" id="UP000282971">
    <property type="component" value="Unassembled WGS sequence"/>
</dbReference>
<sequence>MSATEEYRPTNPSFKQSNVAETIGRDLAETAAQLRELVSQHVAGGVPVEIENLKLPVGAGNSNETILFDARWTQDGVAQQRGMVLRIAPNGYQLFKDPRIADQYRLMQVLTEVGKVRVATPLHFDGGTEPFGAPYFLMGKLDGFVPVTFPPYNSAGKLFDATVAQRRTAWESAMEQLCEIALTPLDKVAFLADNPDDGDFDAHFKMTLDECRWSKADHVPIIAETEAWLIANKPKNPPVGLSWGDARIGNMMIGPDFRISGVMDWEQLSLGGALLDLGWWLFFDAFHSVNLGLTRLEGLGTRDETLAYFRGRTGIDTSEIQWYEVLAGYKLALIMARKLIMEKSSDPGNNANNNIITIQLARSLGIDAPADVIEEIA</sequence>
<dbReference type="PANTHER" id="PTHR21310:SF57">
    <property type="entry name" value="BLR2944 PROTEIN"/>
    <property type="match status" value="1"/>
</dbReference>